<proteinExistence type="predicted"/>
<dbReference type="OrthoDB" id="4368902at2759"/>
<organism evidence="2 3">
    <name type="scientific">Penicillium cosmopolitanum</name>
    <dbReference type="NCBI Taxonomy" id="1131564"/>
    <lineage>
        <taxon>Eukaryota</taxon>
        <taxon>Fungi</taxon>
        <taxon>Dikarya</taxon>
        <taxon>Ascomycota</taxon>
        <taxon>Pezizomycotina</taxon>
        <taxon>Eurotiomycetes</taxon>
        <taxon>Eurotiomycetidae</taxon>
        <taxon>Eurotiales</taxon>
        <taxon>Aspergillaceae</taxon>
        <taxon>Penicillium</taxon>
    </lineage>
</organism>
<keyword evidence="3" id="KW-1185">Reference proteome</keyword>
<sequence length="85" mass="9483">MADGYFSEPKSRPRLNPESNSDSADKALSTTHDAGANDGAKAMAKEEIQDSATNIISDPCPPPYKEIAKDDGERKQRRTWLWKKF</sequence>
<evidence type="ECO:0000313" key="2">
    <source>
        <dbReference type="EMBL" id="KAJ5386664.1"/>
    </source>
</evidence>
<dbReference type="Proteomes" id="UP001147747">
    <property type="component" value="Unassembled WGS sequence"/>
</dbReference>
<dbReference type="GeneID" id="81372822"/>
<dbReference type="RefSeq" id="XP_056484462.1">
    <property type="nucleotide sequence ID" value="XM_056633842.1"/>
</dbReference>
<name>A0A9W9VP44_9EURO</name>
<protein>
    <submittedName>
        <fullName evidence="2">Uncharacterized protein</fullName>
    </submittedName>
</protein>
<feature type="region of interest" description="Disordered" evidence="1">
    <location>
        <begin position="1"/>
        <end position="85"/>
    </location>
</feature>
<gene>
    <name evidence="2" type="ORF">N7509_009205</name>
</gene>
<dbReference type="AlphaFoldDB" id="A0A9W9VP44"/>
<evidence type="ECO:0000256" key="1">
    <source>
        <dbReference type="SAM" id="MobiDB-lite"/>
    </source>
</evidence>
<comment type="caution">
    <text evidence="2">The sequence shown here is derived from an EMBL/GenBank/DDBJ whole genome shotgun (WGS) entry which is preliminary data.</text>
</comment>
<feature type="compositionally biased region" description="Polar residues" evidence="1">
    <location>
        <begin position="17"/>
        <end position="32"/>
    </location>
</feature>
<accession>A0A9W9VP44</accession>
<dbReference type="EMBL" id="JAPZBU010000009">
    <property type="protein sequence ID" value="KAJ5386664.1"/>
    <property type="molecule type" value="Genomic_DNA"/>
</dbReference>
<evidence type="ECO:0000313" key="3">
    <source>
        <dbReference type="Proteomes" id="UP001147747"/>
    </source>
</evidence>
<reference evidence="2" key="2">
    <citation type="journal article" date="2023" name="IMA Fungus">
        <title>Comparative genomic study of the Penicillium genus elucidates a diverse pangenome and 15 lateral gene transfer events.</title>
        <authorList>
            <person name="Petersen C."/>
            <person name="Sorensen T."/>
            <person name="Nielsen M.R."/>
            <person name="Sondergaard T.E."/>
            <person name="Sorensen J.L."/>
            <person name="Fitzpatrick D.A."/>
            <person name="Frisvad J.C."/>
            <person name="Nielsen K.L."/>
        </authorList>
    </citation>
    <scope>NUCLEOTIDE SEQUENCE</scope>
    <source>
        <strain evidence="2">IBT 29677</strain>
    </source>
</reference>
<reference evidence="2" key="1">
    <citation type="submission" date="2022-12" db="EMBL/GenBank/DDBJ databases">
        <authorList>
            <person name="Petersen C."/>
        </authorList>
    </citation>
    <scope>NUCLEOTIDE SEQUENCE</scope>
    <source>
        <strain evidence="2">IBT 29677</strain>
    </source>
</reference>
<feature type="compositionally biased region" description="Basic residues" evidence="1">
    <location>
        <begin position="75"/>
        <end position="85"/>
    </location>
</feature>